<organism evidence="2 3">
    <name type="scientific">Penicillium malachiteum</name>
    <dbReference type="NCBI Taxonomy" id="1324776"/>
    <lineage>
        <taxon>Eukaryota</taxon>
        <taxon>Fungi</taxon>
        <taxon>Dikarya</taxon>
        <taxon>Ascomycota</taxon>
        <taxon>Pezizomycotina</taxon>
        <taxon>Eurotiomycetes</taxon>
        <taxon>Eurotiomycetidae</taxon>
        <taxon>Eurotiales</taxon>
        <taxon>Aspergillaceae</taxon>
        <taxon>Penicillium</taxon>
    </lineage>
</organism>
<protein>
    <submittedName>
        <fullName evidence="2">Uncharacterized protein</fullName>
    </submittedName>
</protein>
<evidence type="ECO:0000313" key="3">
    <source>
        <dbReference type="Proteomes" id="UP001215712"/>
    </source>
</evidence>
<dbReference type="Proteomes" id="UP001215712">
    <property type="component" value="Unassembled WGS sequence"/>
</dbReference>
<evidence type="ECO:0000313" key="1">
    <source>
        <dbReference type="EMBL" id="KAJ5709801.1"/>
    </source>
</evidence>
<dbReference type="Gene3D" id="3.50.50.60">
    <property type="entry name" value="FAD/NAD(P)-binding domain"/>
    <property type="match status" value="1"/>
</dbReference>
<reference evidence="2" key="1">
    <citation type="journal article" date="2023" name="IMA Fungus">
        <title>Comparative genomic study of the Penicillium genus elucidates a diverse pangenome and 15 lateral gene transfer events.</title>
        <authorList>
            <person name="Petersen C."/>
            <person name="Sorensen T."/>
            <person name="Nielsen M.R."/>
            <person name="Sondergaard T.E."/>
            <person name="Sorensen J.L."/>
            <person name="Fitzpatrick D.A."/>
            <person name="Frisvad J.C."/>
            <person name="Nielsen K.L."/>
        </authorList>
    </citation>
    <scope>NUCLEOTIDE SEQUENCE</scope>
    <source>
        <strain evidence="2">IBT 17514</strain>
    </source>
</reference>
<keyword evidence="3" id="KW-1185">Reference proteome</keyword>
<accession>A0AAD6MSR3</accession>
<comment type="caution">
    <text evidence="2">The sequence shown here is derived from an EMBL/GenBank/DDBJ whole genome shotgun (WGS) entry which is preliminary data.</text>
</comment>
<proteinExistence type="predicted"/>
<reference evidence="2" key="2">
    <citation type="submission" date="2023-01" db="EMBL/GenBank/DDBJ databases">
        <authorList>
            <person name="Petersen C."/>
        </authorList>
    </citation>
    <scope>NUCLEOTIDE SEQUENCE</scope>
    <source>
        <strain evidence="2">IBT 17514</strain>
    </source>
</reference>
<dbReference type="AlphaFoldDB" id="A0AAD6MSR3"/>
<gene>
    <name evidence="2" type="ORF">N7493_009788</name>
    <name evidence="1" type="ORF">N7493_010092</name>
</gene>
<dbReference type="EMBL" id="JAQJAN010000017">
    <property type="protein sequence ID" value="KAJ5710196.1"/>
    <property type="molecule type" value="Genomic_DNA"/>
</dbReference>
<dbReference type="SUPFAM" id="SSF51905">
    <property type="entry name" value="FAD/NAD(P)-binding domain"/>
    <property type="match status" value="1"/>
</dbReference>
<dbReference type="EMBL" id="JAQJAN010000018">
    <property type="protein sequence ID" value="KAJ5709801.1"/>
    <property type="molecule type" value="Genomic_DNA"/>
</dbReference>
<evidence type="ECO:0000313" key="2">
    <source>
        <dbReference type="EMBL" id="KAJ5710196.1"/>
    </source>
</evidence>
<sequence length="273" mass="29479">MVIGSANTAFDIIEDCHAAGLKTTMNARSPTYLLPIDYVCQSLGAYEVDVDAMDIRLFSLPSFVDAQIGRGVYANFASKQPDRYTALAAAGFQVLDSRDPNVSLTHHLIERAGGHYIDVGGTKVIEEGKVAVKAGAEPVAYTETGLLFSDGSRVETDVVVWCTGFSDVNALDTAAEILGGSTEHGSMCQNEVGSHILGPHDIASRLDATWGVDDEGEIRGLWKRHLNIDNFWIMGGFASPQRWHSRNLALQIKAAVDGILPPAYRDTPLPMDS</sequence>
<dbReference type="InterPro" id="IPR036188">
    <property type="entry name" value="FAD/NAD-bd_sf"/>
</dbReference>
<name>A0AAD6MSR3_9EURO</name>